<dbReference type="EMBL" id="SHNN01000001">
    <property type="protein sequence ID" value="MCX2979853.1"/>
    <property type="molecule type" value="Genomic_DNA"/>
</dbReference>
<evidence type="ECO:0000313" key="2">
    <source>
        <dbReference type="EMBL" id="MCX2979853.1"/>
    </source>
</evidence>
<gene>
    <name evidence="2" type="ORF">EYC98_03135</name>
</gene>
<comment type="caution">
    <text evidence="2">The sequence shown here is derived from an EMBL/GenBank/DDBJ whole genome shotgun (WGS) entry which is preliminary data.</text>
</comment>
<protein>
    <submittedName>
        <fullName evidence="2">DUF2339 domain-containing protein</fullName>
    </submittedName>
</protein>
<proteinExistence type="predicted"/>
<dbReference type="InterPro" id="IPR019286">
    <property type="entry name" value="DUF2339_TM"/>
</dbReference>
<name>A0ABT3TC34_9GAMM</name>
<dbReference type="Proteomes" id="UP001143362">
    <property type="component" value="Unassembled WGS sequence"/>
</dbReference>
<keyword evidence="1" id="KW-1133">Transmembrane helix</keyword>
<feature type="transmembrane region" description="Helical" evidence="1">
    <location>
        <begin position="6"/>
        <end position="24"/>
    </location>
</feature>
<organism evidence="2 3">
    <name type="scientific">Candidatus Litorirhabdus singularis</name>
    <dbReference type="NCBI Taxonomy" id="2518993"/>
    <lineage>
        <taxon>Bacteria</taxon>
        <taxon>Pseudomonadati</taxon>
        <taxon>Pseudomonadota</taxon>
        <taxon>Gammaproteobacteria</taxon>
        <taxon>Cellvibrionales</taxon>
        <taxon>Halieaceae</taxon>
        <taxon>Candidatus Litorirhabdus</taxon>
    </lineage>
</organism>
<dbReference type="RefSeq" id="WP_279243843.1">
    <property type="nucleotide sequence ID" value="NZ_SHNN01000001.1"/>
</dbReference>
<accession>A0ABT3TC34</accession>
<evidence type="ECO:0000313" key="3">
    <source>
        <dbReference type="Proteomes" id="UP001143362"/>
    </source>
</evidence>
<keyword evidence="1" id="KW-0812">Transmembrane</keyword>
<dbReference type="Pfam" id="PF10101">
    <property type="entry name" value="DUF2339"/>
    <property type="match status" value="1"/>
</dbReference>
<sequence length="60" mass="6602">MEFFAVAIVLVVLVCLVVAKLFLWDMSGLEGLLRTASFMGLCLLGVSYLNQRLTPPEPES</sequence>
<evidence type="ECO:0000256" key="1">
    <source>
        <dbReference type="SAM" id="Phobius"/>
    </source>
</evidence>
<keyword evidence="3" id="KW-1185">Reference proteome</keyword>
<reference evidence="2" key="1">
    <citation type="submission" date="2019-02" db="EMBL/GenBank/DDBJ databases">
        <authorList>
            <person name="Li S.-H."/>
        </authorList>
    </citation>
    <scope>NUCLEOTIDE SEQUENCE</scope>
    <source>
        <strain evidence="2">IMCC14734</strain>
    </source>
</reference>
<keyword evidence="1" id="KW-0472">Membrane</keyword>